<evidence type="ECO:0000256" key="5">
    <source>
        <dbReference type="ARBA" id="ARBA00023295"/>
    </source>
</evidence>
<dbReference type="InterPro" id="IPR036116">
    <property type="entry name" value="FN3_sf"/>
</dbReference>
<evidence type="ECO:0000259" key="10">
    <source>
        <dbReference type="PROSITE" id="PS50853"/>
    </source>
</evidence>
<dbReference type="PANTHER" id="PTHR42754">
    <property type="entry name" value="ENDOGLUCANASE"/>
    <property type="match status" value="1"/>
</dbReference>
<accession>A0ABV2YML2</accession>
<feature type="chain" id="PRO_5046318428" description="Endoglucanase" evidence="9">
    <location>
        <begin position="22"/>
        <end position="543"/>
    </location>
</feature>
<dbReference type="Gene3D" id="3.20.20.80">
    <property type="entry name" value="Glycosidases"/>
    <property type="match status" value="1"/>
</dbReference>
<protein>
    <recommendedName>
        <fullName evidence="7">Endoglucanase</fullName>
        <ecNumber evidence="7">3.2.1.4</ecNumber>
    </recommendedName>
</protein>
<dbReference type="SUPFAM" id="SSF49384">
    <property type="entry name" value="Carbohydrate-binding domain"/>
    <property type="match status" value="1"/>
</dbReference>
<sequence length="543" mass="55863">MIATLATLLGLLALGAAPARAAEPAQAEAAAPAGLRVTDGRVVESNGNAFVMRGVNHAHTWYQSQTQSFADIKALGANTVRVVLADGHRWTANSASDVAAVVDRCKANKLICVLEVHDTTGYGEESAAGTLDQAANYWIGLKGVLAGQEDYVVINIGNEPWGNNNHAGWTDATKNAITKLRGAGLRHALMVDAPNWGQDWSNTMRDNAASVFAADPDRNTIFSVHMYGVYDTAAEVQSYLNTFVTNKLPIVVGEFGHDHSDGNPDEDAVMATAQSFGIGYIGWSWSGNGGGVEYLDMVTNFDAASLTSWGTRFFKGANGIAQTSREATIYSGGTGGDTQAPTAPGTPKASTVSASSVALTWSASSDNVGVTGYEVLRVDGSSRTVVATSTTTSATVTGLSAGTAYTFAVRARDAAGNRSADSAGLQVTTQPGGDTPSGSCAVGYKITNQWSGGFQGEIVVRNTTGAAVSNWKLAFSFADGQKISNMWGGTVAQSGAAVTVTPASYTTTIAAGGSVTLGFLASKGSANTAPATFTLNGAACSAL</sequence>
<comment type="catalytic activity">
    <reaction evidence="1 7">
        <text>Endohydrolysis of (1-&gt;4)-beta-D-glucosidic linkages in cellulose, lichenin and cereal beta-D-glucans.</text>
        <dbReference type="EC" id="3.2.1.4"/>
    </reaction>
</comment>
<dbReference type="InterPro" id="IPR012291">
    <property type="entry name" value="CBM2_carb-bd_dom_sf"/>
</dbReference>
<dbReference type="EC" id="3.2.1.4" evidence="7"/>
<name>A0ABV2YML2_9ACTN</name>
<comment type="caution">
    <text evidence="12">The sequence shown here is derived from an EMBL/GenBank/DDBJ whole genome shotgun (WGS) entry which is preliminary data.</text>
</comment>
<dbReference type="PROSITE" id="PS51173">
    <property type="entry name" value="CBM2"/>
    <property type="match status" value="1"/>
</dbReference>
<keyword evidence="6 7" id="KW-0624">Polysaccharide degradation</keyword>
<dbReference type="InterPro" id="IPR017853">
    <property type="entry name" value="GH"/>
</dbReference>
<proteinExistence type="inferred from homology"/>
<evidence type="ECO:0000256" key="9">
    <source>
        <dbReference type="SAM" id="SignalP"/>
    </source>
</evidence>
<dbReference type="Pfam" id="PF00041">
    <property type="entry name" value="fn3"/>
    <property type="match status" value="1"/>
</dbReference>
<evidence type="ECO:0000256" key="1">
    <source>
        <dbReference type="ARBA" id="ARBA00000966"/>
    </source>
</evidence>
<dbReference type="InterPro" id="IPR001919">
    <property type="entry name" value="CBD2"/>
</dbReference>
<keyword evidence="13" id="KW-1185">Reference proteome</keyword>
<dbReference type="Proteomes" id="UP001550850">
    <property type="component" value="Unassembled WGS sequence"/>
</dbReference>
<dbReference type="PRINTS" id="PR00014">
    <property type="entry name" value="FNTYPEIII"/>
</dbReference>
<keyword evidence="3 7" id="KW-0378">Hydrolase</keyword>
<feature type="domain" description="Fibronectin type-III" evidence="10">
    <location>
        <begin position="343"/>
        <end position="432"/>
    </location>
</feature>
<evidence type="ECO:0000259" key="11">
    <source>
        <dbReference type="PROSITE" id="PS51173"/>
    </source>
</evidence>
<dbReference type="InterPro" id="IPR013783">
    <property type="entry name" value="Ig-like_fold"/>
</dbReference>
<evidence type="ECO:0000256" key="4">
    <source>
        <dbReference type="ARBA" id="ARBA00023277"/>
    </source>
</evidence>
<evidence type="ECO:0000256" key="2">
    <source>
        <dbReference type="ARBA" id="ARBA00022729"/>
    </source>
</evidence>
<evidence type="ECO:0000256" key="3">
    <source>
        <dbReference type="ARBA" id="ARBA00022801"/>
    </source>
</evidence>
<reference evidence="12 13" key="1">
    <citation type="submission" date="2024-06" db="EMBL/GenBank/DDBJ databases">
        <title>The Natural Products Discovery Center: Release of the First 8490 Sequenced Strains for Exploring Actinobacteria Biosynthetic Diversity.</title>
        <authorList>
            <person name="Kalkreuter E."/>
            <person name="Kautsar S.A."/>
            <person name="Yang D."/>
            <person name="Bader C.D."/>
            <person name="Teijaro C.N."/>
            <person name="Fluegel L."/>
            <person name="Davis C.M."/>
            <person name="Simpson J.R."/>
            <person name="Lauterbach L."/>
            <person name="Steele A.D."/>
            <person name="Gui C."/>
            <person name="Meng S."/>
            <person name="Li G."/>
            <person name="Viehrig K."/>
            <person name="Ye F."/>
            <person name="Su P."/>
            <person name="Kiefer A.F."/>
            <person name="Nichols A."/>
            <person name="Cepeda A.J."/>
            <person name="Yan W."/>
            <person name="Fan B."/>
            <person name="Jiang Y."/>
            <person name="Adhikari A."/>
            <person name="Zheng C.-J."/>
            <person name="Schuster L."/>
            <person name="Cowan T.M."/>
            <person name="Smanski M.J."/>
            <person name="Chevrette M.G."/>
            <person name="De Carvalho L.P.S."/>
            <person name="Shen B."/>
        </authorList>
    </citation>
    <scope>NUCLEOTIDE SEQUENCE [LARGE SCALE GENOMIC DNA]</scope>
    <source>
        <strain evidence="12 13">NPDC038104</strain>
    </source>
</reference>
<dbReference type="SMART" id="SM00060">
    <property type="entry name" value="FN3"/>
    <property type="match status" value="1"/>
</dbReference>
<keyword evidence="7" id="KW-0136">Cellulose degradation</keyword>
<dbReference type="SUPFAM" id="SSF49265">
    <property type="entry name" value="Fibronectin type III"/>
    <property type="match status" value="1"/>
</dbReference>
<evidence type="ECO:0000256" key="6">
    <source>
        <dbReference type="ARBA" id="ARBA00023326"/>
    </source>
</evidence>
<dbReference type="Pfam" id="PF00150">
    <property type="entry name" value="Cellulase"/>
    <property type="match status" value="1"/>
</dbReference>
<dbReference type="Pfam" id="PF00553">
    <property type="entry name" value="CBM_2"/>
    <property type="match status" value="1"/>
</dbReference>
<dbReference type="EMBL" id="JBEZUR010000044">
    <property type="protein sequence ID" value="MEU3556963.1"/>
    <property type="molecule type" value="Genomic_DNA"/>
</dbReference>
<dbReference type="Gene3D" id="2.60.40.10">
    <property type="entry name" value="Immunoglobulins"/>
    <property type="match status" value="1"/>
</dbReference>
<evidence type="ECO:0000313" key="13">
    <source>
        <dbReference type="Proteomes" id="UP001550850"/>
    </source>
</evidence>
<dbReference type="Gene3D" id="2.60.40.290">
    <property type="match status" value="1"/>
</dbReference>
<dbReference type="SMART" id="SM00637">
    <property type="entry name" value="CBD_II"/>
    <property type="match status" value="1"/>
</dbReference>
<gene>
    <name evidence="12" type="ORF">AB0E65_22505</name>
</gene>
<dbReference type="InterPro" id="IPR008965">
    <property type="entry name" value="CBM2/CBM3_carb-bd_dom_sf"/>
</dbReference>
<dbReference type="PANTHER" id="PTHR42754:SF1">
    <property type="entry name" value="LIPOPROTEIN"/>
    <property type="match status" value="1"/>
</dbReference>
<dbReference type="SUPFAM" id="SSF51445">
    <property type="entry name" value="(Trans)glycosidases"/>
    <property type="match status" value="1"/>
</dbReference>
<dbReference type="InterPro" id="IPR003961">
    <property type="entry name" value="FN3_dom"/>
</dbReference>
<feature type="region of interest" description="Disordered" evidence="8">
    <location>
        <begin position="328"/>
        <end position="349"/>
    </location>
</feature>
<feature type="signal peptide" evidence="9">
    <location>
        <begin position="1"/>
        <end position="21"/>
    </location>
</feature>
<dbReference type="InterPro" id="IPR001547">
    <property type="entry name" value="Glyco_hydro_5"/>
</dbReference>
<keyword evidence="2 9" id="KW-0732">Signal</keyword>
<evidence type="ECO:0000313" key="12">
    <source>
        <dbReference type="EMBL" id="MEU3556963.1"/>
    </source>
</evidence>
<evidence type="ECO:0000256" key="8">
    <source>
        <dbReference type="SAM" id="MobiDB-lite"/>
    </source>
</evidence>
<evidence type="ECO:0000256" key="7">
    <source>
        <dbReference type="RuleBase" id="RU361153"/>
    </source>
</evidence>
<dbReference type="CDD" id="cd00063">
    <property type="entry name" value="FN3"/>
    <property type="match status" value="1"/>
</dbReference>
<keyword evidence="5 7" id="KW-0326">Glycosidase</keyword>
<organism evidence="12 13">
    <name type="scientific">Streptomyces fragilis</name>
    <dbReference type="NCBI Taxonomy" id="67301"/>
    <lineage>
        <taxon>Bacteria</taxon>
        <taxon>Bacillati</taxon>
        <taxon>Actinomycetota</taxon>
        <taxon>Actinomycetes</taxon>
        <taxon>Kitasatosporales</taxon>
        <taxon>Streptomycetaceae</taxon>
        <taxon>Streptomyces</taxon>
    </lineage>
</organism>
<dbReference type="PROSITE" id="PS50853">
    <property type="entry name" value="FN3"/>
    <property type="match status" value="1"/>
</dbReference>
<keyword evidence="4 7" id="KW-0119">Carbohydrate metabolism</keyword>
<feature type="domain" description="CBM2" evidence="11">
    <location>
        <begin position="433"/>
        <end position="543"/>
    </location>
</feature>
<comment type="similarity">
    <text evidence="7">Belongs to the glycosyl hydrolase 5 (cellulase A) family.</text>
</comment>